<organism evidence="2 3">
    <name type="scientific">Sanghuangporus baumii</name>
    <name type="common">Phellinus baumii</name>
    <dbReference type="NCBI Taxonomy" id="108892"/>
    <lineage>
        <taxon>Eukaryota</taxon>
        <taxon>Fungi</taxon>
        <taxon>Dikarya</taxon>
        <taxon>Basidiomycota</taxon>
        <taxon>Agaricomycotina</taxon>
        <taxon>Agaricomycetes</taxon>
        <taxon>Hymenochaetales</taxon>
        <taxon>Hymenochaetaceae</taxon>
        <taxon>Sanghuangporus</taxon>
    </lineage>
</organism>
<dbReference type="PROSITE" id="PS00108">
    <property type="entry name" value="PROTEIN_KINASE_ST"/>
    <property type="match status" value="1"/>
</dbReference>
<dbReference type="InterPro" id="IPR008271">
    <property type="entry name" value="Ser/Thr_kinase_AS"/>
</dbReference>
<keyword evidence="3" id="KW-1185">Reference proteome</keyword>
<name>A0A9Q5I4R9_SANBA</name>
<dbReference type="GO" id="GO:0005524">
    <property type="term" value="F:ATP binding"/>
    <property type="evidence" value="ECO:0007669"/>
    <property type="project" value="InterPro"/>
</dbReference>
<evidence type="ECO:0000259" key="1">
    <source>
        <dbReference type="PROSITE" id="PS50011"/>
    </source>
</evidence>
<dbReference type="PANTHER" id="PTHR44329:SF214">
    <property type="entry name" value="PROTEIN KINASE DOMAIN-CONTAINING PROTEIN"/>
    <property type="match status" value="1"/>
</dbReference>
<dbReference type="InterPro" id="IPR051681">
    <property type="entry name" value="Ser/Thr_Kinases-Pseudokinases"/>
</dbReference>
<dbReference type="SMART" id="SM00220">
    <property type="entry name" value="S_TKc"/>
    <property type="match status" value="1"/>
</dbReference>
<dbReference type="Gene3D" id="1.10.510.10">
    <property type="entry name" value="Transferase(Phosphotransferase) domain 1"/>
    <property type="match status" value="1"/>
</dbReference>
<gene>
    <name evidence="2" type="ORF">A7U60_g1224</name>
</gene>
<reference evidence="2" key="1">
    <citation type="submission" date="2016-06" db="EMBL/GenBank/DDBJ databases">
        <title>Draft Genome sequence of the fungus Inonotus baumii.</title>
        <authorList>
            <person name="Zhu H."/>
            <person name="Lin W."/>
        </authorList>
    </citation>
    <scope>NUCLEOTIDE SEQUENCE</scope>
    <source>
        <strain evidence="2">821</strain>
    </source>
</reference>
<keyword evidence="2" id="KW-0418">Kinase</keyword>
<comment type="caution">
    <text evidence="2">The sequence shown here is derived from an EMBL/GenBank/DDBJ whole genome shotgun (WGS) entry which is preliminary data.</text>
</comment>
<dbReference type="AlphaFoldDB" id="A0A9Q5I4R9"/>
<proteinExistence type="predicted"/>
<dbReference type="InterPro" id="IPR011009">
    <property type="entry name" value="Kinase-like_dom_sf"/>
</dbReference>
<evidence type="ECO:0000313" key="3">
    <source>
        <dbReference type="Proteomes" id="UP000757232"/>
    </source>
</evidence>
<dbReference type="PANTHER" id="PTHR44329">
    <property type="entry name" value="SERINE/THREONINE-PROTEIN KINASE TNNI3K-RELATED"/>
    <property type="match status" value="1"/>
</dbReference>
<dbReference type="PROSITE" id="PS50011">
    <property type="entry name" value="PROTEIN_KINASE_DOM"/>
    <property type="match status" value="1"/>
</dbReference>
<accession>A0A9Q5I4R9</accession>
<dbReference type="GO" id="GO:0004674">
    <property type="term" value="F:protein serine/threonine kinase activity"/>
    <property type="evidence" value="ECO:0007669"/>
    <property type="project" value="TreeGrafter"/>
</dbReference>
<dbReference type="Proteomes" id="UP000757232">
    <property type="component" value="Unassembled WGS sequence"/>
</dbReference>
<protein>
    <submittedName>
        <fullName evidence="2">Kinase-like protein</fullName>
    </submittedName>
</protein>
<keyword evidence="2" id="KW-0808">Transferase</keyword>
<dbReference type="OrthoDB" id="5809314at2759"/>
<feature type="domain" description="Protein kinase" evidence="1">
    <location>
        <begin position="103"/>
        <end position="364"/>
    </location>
</feature>
<dbReference type="SUPFAM" id="SSF56112">
    <property type="entry name" value="Protein kinase-like (PK-like)"/>
    <property type="match status" value="1"/>
</dbReference>
<dbReference type="Pfam" id="PF00069">
    <property type="entry name" value="Pkinase"/>
    <property type="match status" value="1"/>
</dbReference>
<evidence type="ECO:0000313" key="2">
    <source>
        <dbReference type="EMBL" id="OCB91521.1"/>
    </source>
</evidence>
<dbReference type="EMBL" id="LNZH02000083">
    <property type="protein sequence ID" value="OCB91521.1"/>
    <property type="molecule type" value="Genomic_DNA"/>
</dbReference>
<sequence length="364" mass="39762">MQSNKAVILICYITIGEVFHSVPEDPSYPSGDDLTSVSPSSSYHTAASSFGDSSPAMPVIQTGETGADIGQQAPAAGIDTLACVPPAILSGLTHLDLSHSVIFNEKKVVAGGSYGDICTGSCTILGRGKIKVAIKRLRFWCRDDIETLFTREIYVWSKLSHRNILPLLGYAIDKSTEFPMLISEWMENGSAWNFVTRHLDCDIMHLLVGTACGLNYLHSLGVIHSDIKSDNIMISKAGDALICDFGCARMVDASRSFANLTSGVNGTSRYLAYELLVPLDSNDELPTIHSMKTDVWAFGMTMNFALSDALMRTSGKHKLHTSSENVNYRSSRRQVHLTSREKRMEKLKGFVSAAGTMNPQRGLQ</sequence>
<dbReference type="InterPro" id="IPR000719">
    <property type="entry name" value="Prot_kinase_dom"/>
</dbReference>